<organism evidence="1 2">
    <name type="scientific">Oceanibacterium hippocampi</name>
    <dbReference type="NCBI Taxonomy" id="745714"/>
    <lineage>
        <taxon>Bacteria</taxon>
        <taxon>Pseudomonadati</taxon>
        <taxon>Pseudomonadota</taxon>
        <taxon>Alphaproteobacteria</taxon>
        <taxon>Sneathiellales</taxon>
        <taxon>Sneathiellaceae</taxon>
        <taxon>Oceanibacterium</taxon>
    </lineage>
</organism>
<protein>
    <recommendedName>
        <fullName evidence="3">Phage head-tail joining protein</fullName>
    </recommendedName>
</protein>
<proteinExistence type="predicted"/>
<evidence type="ECO:0000313" key="1">
    <source>
        <dbReference type="EMBL" id="SLN50316.1"/>
    </source>
</evidence>
<reference evidence="1 2" key="1">
    <citation type="submission" date="2017-03" db="EMBL/GenBank/DDBJ databases">
        <authorList>
            <person name="Afonso C.L."/>
            <person name="Miller P.J."/>
            <person name="Scott M.A."/>
            <person name="Spackman E."/>
            <person name="Goraichik I."/>
            <person name="Dimitrov K.M."/>
            <person name="Suarez D.L."/>
            <person name="Swayne D.E."/>
        </authorList>
    </citation>
    <scope>NUCLEOTIDE SEQUENCE [LARGE SCALE GENOMIC DNA]</scope>
    <source>
        <strain evidence="1 2">CECT 7691</strain>
    </source>
</reference>
<evidence type="ECO:0000313" key="2">
    <source>
        <dbReference type="Proteomes" id="UP000193200"/>
    </source>
</evidence>
<accession>A0A1Y5SWU0</accession>
<evidence type="ECO:0008006" key="3">
    <source>
        <dbReference type="Google" id="ProtNLM"/>
    </source>
</evidence>
<dbReference type="EMBL" id="FWFR01000001">
    <property type="protein sequence ID" value="SLN50316.1"/>
    <property type="molecule type" value="Genomic_DNA"/>
</dbReference>
<gene>
    <name evidence="1" type="ORF">OCH7691_02215</name>
</gene>
<sequence length="93" mass="10231">MSVTVINNRRWRASYILADGTPAGAAWSSMRELAPADVARTGATHFIAVPRHPTPPPRGGQVQYAGQIYDVLAVERSPESADFRRVMVRRAAR</sequence>
<dbReference type="InParanoid" id="A0A1Y5SWU0"/>
<dbReference type="AlphaFoldDB" id="A0A1Y5SWU0"/>
<name>A0A1Y5SWU0_9PROT</name>
<keyword evidence="2" id="KW-1185">Reference proteome</keyword>
<dbReference type="RefSeq" id="WP_085883398.1">
    <property type="nucleotide sequence ID" value="NZ_FWFR01000001.1"/>
</dbReference>
<dbReference type="Proteomes" id="UP000193200">
    <property type="component" value="Unassembled WGS sequence"/>
</dbReference>